<evidence type="ECO:0000256" key="5">
    <source>
        <dbReference type="ARBA" id="ARBA00023001"/>
    </source>
</evidence>
<name>A0ABX0M953_9BURK</name>
<dbReference type="PRINTS" id="PR00131">
    <property type="entry name" value="GLHYDRLASE1"/>
</dbReference>
<keyword evidence="4 9" id="KW-0378">Hydrolase</keyword>
<evidence type="ECO:0000256" key="4">
    <source>
        <dbReference type="ARBA" id="ARBA00022801"/>
    </source>
</evidence>
<dbReference type="Proteomes" id="UP000819052">
    <property type="component" value="Unassembled WGS sequence"/>
</dbReference>
<evidence type="ECO:0000256" key="8">
    <source>
        <dbReference type="ARBA" id="ARBA00023326"/>
    </source>
</evidence>
<evidence type="ECO:0000313" key="10">
    <source>
        <dbReference type="EMBL" id="NHZ43693.1"/>
    </source>
</evidence>
<keyword evidence="5" id="KW-0136">Cellulose degradation</keyword>
<evidence type="ECO:0000256" key="2">
    <source>
        <dbReference type="ARBA" id="ARBA00010838"/>
    </source>
</evidence>
<dbReference type="RefSeq" id="WP_167079688.1">
    <property type="nucleotide sequence ID" value="NZ_VVIW01000022.1"/>
</dbReference>
<dbReference type="InterPro" id="IPR017736">
    <property type="entry name" value="Glyco_hydro_1_beta-glucosidase"/>
</dbReference>
<keyword evidence="11" id="KW-1185">Reference proteome</keyword>
<dbReference type="EMBL" id="VVIW01000022">
    <property type="protein sequence ID" value="NHZ43693.1"/>
    <property type="molecule type" value="Genomic_DNA"/>
</dbReference>
<keyword evidence="6" id="KW-0119">Carbohydrate metabolism</keyword>
<accession>A0ABX0M953</accession>
<dbReference type="NCBIfam" id="TIGR03356">
    <property type="entry name" value="BGL"/>
    <property type="match status" value="1"/>
</dbReference>
<comment type="similarity">
    <text evidence="2 9">Belongs to the glycosyl hydrolase 1 family.</text>
</comment>
<evidence type="ECO:0000256" key="6">
    <source>
        <dbReference type="ARBA" id="ARBA00023277"/>
    </source>
</evidence>
<comment type="catalytic activity">
    <reaction evidence="1 9">
        <text>Hydrolysis of terminal, non-reducing beta-D-glucosyl residues with release of beta-D-glucose.</text>
        <dbReference type="EC" id="3.2.1.21"/>
    </reaction>
</comment>
<evidence type="ECO:0000256" key="3">
    <source>
        <dbReference type="ARBA" id="ARBA00012744"/>
    </source>
</evidence>
<dbReference type="PANTHER" id="PTHR10353">
    <property type="entry name" value="GLYCOSYL HYDROLASE"/>
    <property type="match status" value="1"/>
</dbReference>
<organism evidence="10 11">
    <name type="scientific">Massilia aquatica</name>
    <dbReference type="NCBI Taxonomy" id="2609000"/>
    <lineage>
        <taxon>Bacteria</taxon>
        <taxon>Pseudomonadati</taxon>
        <taxon>Pseudomonadota</taxon>
        <taxon>Betaproteobacteria</taxon>
        <taxon>Burkholderiales</taxon>
        <taxon>Oxalobacteraceae</taxon>
        <taxon>Telluria group</taxon>
        <taxon>Massilia</taxon>
    </lineage>
</organism>
<comment type="caution">
    <text evidence="10">The sequence shown here is derived from an EMBL/GenBank/DDBJ whole genome shotgun (WGS) entry which is preliminary data.</text>
</comment>
<proteinExistence type="inferred from homology"/>
<reference evidence="10 11" key="1">
    <citation type="submission" date="2019-09" db="EMBL/GenBank/DDBJ databases">
        <title>Taxonomy of Antarctic Massilia spp.: description of Massilia rubra sp. nov., Massilia aquatica sp. nov., Massilia mucilaginosa sp. nov., Massilia frigida sp. nov. isolated from streams, lakes and regoliths.</title>
        <authorList>
            <person name="Holochova P."/>
            <person name="Sedlacek I."/>
            <person name="Kralova S."/>
            <person name="Maslanova I."/>
            <person name="Busse H.-J."/>
            <person name="Stankova E."/>
            <person name="Vrbovska V."/>
            <person name="Kovarovic V."/>
            <person name="Bartak M."/>
            <person name="Svec P."/>
            <person name="Pantucek R."/>
        </authorList>
    </citation>
    <scope>NUCLEOTIDE SEQUENCE [LARGE SCALE GENOMIC DNA]</scope>
    <source>
        <strain evidence="10 11">CCM 8693</strain>
    </source>
</reference>
<evidence type="ECO:0000256" key="7">
    <source>
        <dbReference type="ARBA" id="ARBA00023295"/>
    </source>
</evidence>
<dbReference type="GO" id="GO:0004565">
    <property type="term" value="F:beta-galactosidase activity"/>
    <property type="evidence" value="ECO:0007669"/>
    <property type="project" value="UniProtKB-EC"/>
</dbReference>
<dbReference type="InterPro" id="IPR033132">
    <property type="entry name" value="GH_1_N_CS"/>
</dbReference>
<dbReference type="Pfam" id="PF00232">
    <property type="entry name" value="Glyco_hydro_1"/>
    <property type="match status" value="1"/>
</dbReference>
<keyword evidence="8" id="KW-0624">Polysaccharide degradation</keyword>
<evidence type="ECO:0000256" key="1">
    <source>
        <dbReference type="ARBA" id="ARBA00000448"/>
    </source>
</evidence>
<dbReference type="PROSITE" id="PS00653">
    <property type="entry name" value="GLYCOSYL_HYDROL_F1_2"/>
    <property type="match status" value="1"/>
</dbReference>
<dbReference type="PANTHER" id="PTHR10353:SF36">
    <property type="entry name" value="LP05116P"/>
    <property type="match status" value="1"/>
</dbReference>
<dbReference type="InterPro" id="IPR001360">
    <property type="entry name" value="Glyco_hydro_1"/>
</dbReference>
<evidence type="ECO:0000256" key="9">
    <source>
        <dbReference type="RuleBase" id="RU361175"/>
    </source>
</evidence>
<dbReference type="InterPro" id="IPR017853">
    <property type="entry name" value="GH"/>
</dbReference>
<dbReference type="Gene3D" id="3.20.20.80">
    <property type="entry name" value="Glycosidases"/>
    <property type="match status" value="1"/>
</dbReference>
<keyword evidence="7 9" id="KW-0326">Glycosidase</keyword>
<evidence type="ECO:0000313" key="11">
    <source>
        <dbReference type="Proteomes" id="UP000819052"/>
    </source>
</evidence>
<dbReference type="SUPFAM" id="SSF51445">
    <property type="entry name" value="(Trans)glycosidases"/>
    <property type="match status" value="1"/>
</dbReference>
<protein>
    <recommendedName>
        <fullName evidence="3 9">Beta-glucosidase</fullName>
        <ecNumber evidence="3 9">3.2.1.21</ecNumber>
    </recommendedName>
</protein>
<sequence length="461" mass="51360">MTIQKNAPHQPLARASFGDDFLWGCSTSAFQIEGAGSTDGRVASIWDTFSAIPGKIRDGANGQVACDHYHRWPEDFDIGQSLGLNAYRFSIAWPRIFSGPGQPPNEAGLDFYSRLVDGMLERGLQPWATLYHWDLPQALQDQGGWANRATVDAFVDYADVVTRRLGDRVRHWITHNEPWCTAMHGNLDGMHAPGLRDAATALQVCHHVLLSHGLATPVIRANVPQAQVGIALSLHPIRPASDSEADRQAVARHDGFRNRWFLDPLYGRGYPQETLALLGAAAPAVLEGDMDAIAAPTDFVGLNYYFPEVVRDVPGRGAPAGFLRTEVALPQDRERTDFGWEVAPDGLTELLLRIAREYQPGPVYVTENGSSYDDAVQADGSVDDEARRHYLARHLAAVRAAQEQGVDVKGYFAWSLLDNFEWSEGYLRRFGIVHVDFETQQRTVKSSGRWYREFLHGRNER</sequence>
<gene>
    <name evidence="10" type="ORF">F1609_26525</name>
</gene>
<dbReference type="EC" id="3.2.1.21" evidence="3 9"/>